<name>A0A383VI93_TETOB</name>
<protein>
    <submittedName>
        <fullName evidence="2">Uncharacterized protein</fullName>
    </submittedName>
</protein>
<accession>A0A383VI93</accession>
<sequence>MTRQQIQLELLVGNHSVGSSSDGQMLAAAGTLPAQLRHGAGTTLGQVQQQLTGQPQQDGLVLPPTWLRTLREGSTGAWQTDTQQQWAQQLQQDGTTKCYKVQQDGSLKATTAVPMDTAALQWAPCCVVDVKAVPHPAFQRQQQQRQQQQHGNSGSHDSSNSRNSSSSSSSSQQHGNSSSRDNRNSSSSSSSSTRDSNSSSNSSNRKARRHGTWWVLGQTFA</sequence>
<organism evidence="2 3">
    <name type="scientific">Tetradesmus obliquus</name>
    <name type="common">Green alga</name>
    <name type="synonym">Acutodesmus obliquus</name>
    <dbReference type="NCBI Taxonomy" id="3088"/>
    <lineage>
        <taxon>Eukaryota</taxon>
        <taxon>Viridiplantae</taxon>
        <taxon>Chlorophyta</taxon>
        <taxon>core chlorophytes</taxon>
        <taxon>Chlorophyceae</taxon>
        <taxon>CS clade</taxon>
        <taxon>Sphaeropleales</taxon>
        <taxon>Scenedesmaceae</taxon>
        <taxon>Tetradesmus</taxon>
    </lineage>
</organism>
<reference evidence="2 3" key="1">
    <citation type="submission" date="2016-10" db="EMBL/GenBank/DDBJ databases">
        <authorList>
            <person name="Cai Z."/>
        </authorList>
    </citation>
    <scope>NUCLEOTIDE SEQUENCE [LARGE SCALE GENOMIC DNA]</scope>
</reference>
<dbReference type="AlphaFoldDB" id="A0A383VI93"/>
<dbReference type="Proteomes" id="UP000256970">
    <property type="component" value="Unassembled WGS sequence"/>
</dbReference>
<dbReference type="EMBL" id="FNXT01000580">
    <property type="protein sequence ID" value="SZX65247.1"/>
    <property type="molecule type" value="Genomic_DNA"/>
</dbReference>
<proteinExistence type="predicted"/>
<evidence type="ECO:0000256" key="1">
    <source>
        <dbReference type="SAM" id="MobiDB-lite"/>
    </source>
</evidence>
<feature type="compositionally biased region" description="Low complexity" evidence="1">
    <location>
        <begin position="139"/>
        <end position="204"/>
    </location>
</feature>
<gene>
    <name evidence="2" type="ORF">BQ4739_LOCUS5692</name>
</gene>
<evidence type="ECO:0000313" key="2">
    <source>
        <dbReference type="EMBL" id="SZX65247.1"/>
    </source>
</evidence>
<evidence type="ECO:0000313" key="3">
    <source>
        <dbReference type="Proteomes" id="UP000256970"/>
    </source>
</evidence>
<feature type="region of interest" description="Disordered" evidence="1">
    <location>
        <begin position="137"/>
        <end position="221"/>
    </location>
</feature>
<keyword evidence="3" id="KW-1185">Reference proteome</keyword>